<keyword evidence="1" id="KW-0812">Transmembrane</keyword>
<protein>
    <submittedName>
        <fullName evidence="2">Uncharacterized protein</fullName>
    </submittedName>
</protein>
<evidence type="ECO:0000256" key="1">
    <source>
        <dbReference type="SAM" id="Phobius"/>
    </source>
</evidence>
<gene>
    <name evidence="2" type="ORF">C7T94_08540</name>
</gene>
<organism evidence="2 3">
    <name type="scientific">Pedobacter yulinensis</name>
    <dbReference type="NCBI Taxonomy" id="2126353"/>
    <lineage>
        <taxon>Bacteria</taxon>
        <taxon>Pseudomonadati</taxon>
        <taxon>Bacteroidota</taxon>
        <taxon>Sphingobacteriia</taxon>
        <taxon>Sphingobacteriales</taxon>
        <taxon>Sphingobacteriaceae</taxon>
        <taxon>Pedobacter</taxon>
    </lineage>
</organism>
<dbReference type="EMBL" id="PYLS01000005">
    <property type="protein sequence ID" value="PST82695.1"/>
    <property type="molecule type" value="Genomic_DNA"/>
</dbReference>
<keyword evidence="1" id="KW-0472">Membrane</keyword>
<evidence type="ECO:0000313" key="2">
    <source>
        <dbReference type="EMBL" id="PST82695.1"/>
    </source>
</evidence>
<dbReference type="AlphaFoldDB" id="A0A2T3HJR2"/>
<comment type="caution">
    <text evidence="2">The sequence shown here is derived from an EMBL/GenBank/DDBJ whole genome shotgun (WGS) entry which is preliminary data.</text>
</comment>
<evidence type="ECO:0000313" key="3">
    <source>
        <dbReference type="Proteomes" id="UP000240912"/>
    </source>
</evidence>
<dbReference type="Proteomes" id="UP000240912">
    <property type="component" value="Unassembled WGS sequence"/>
</dbReference>
<keyword evidence="1" id="KW-1133">Transmembrane helix</keyword>
<feature type="transmembrane region" description="Helical" evidence="1">
    <location>
        <begin position="46"/>
        <end position="66"/>
    </location>
</feature>
<accession>A0A2T3HJR2</accession>
<reference evidence="2 3" key="1">
    <citation type="submission" date="2018-03" db="EMBL/GenBank/DDBJ databases">
        <authorList>
            <person name="Keele B.F."/>
        </authorList>
    </citation>
    <scope>NUCLEOTIDE SEQUENCE [LARGE SCALE GENOMIC DNA]</scope>
    <source>
        <strain evidence="2 3">YL28-9</strain>
    </source>
</reference>
<feature type="transmembrane region" description="Helical" evidence="1">
    <location>
        <begin position="73"/>
        <end position="99"/>
    </location>
</feature>
<sequence length="125" mass="14027">MLHTLCILGLLPFFISLYKSEAFAVLLHGDTTASVKKQDENWLKHLLIRLSLFMFICLVLFLISALERGAGGAYLMAYGMAYTLGIAALLLIIETFVLFSRKCNYKASANIFLIIVAVWSLLEMM</sequence>
<name>A0A2T3HJR2_9SPHI</name>
<proteinExistence type="predicted"/>
<feature type="transmembrane region" description="Helical" evidence="1">
    <location>
        <begin position="105"/>
        <end position="122"/>
    </location>
</feature>
<keyword evidence="3" id="KW-1185">Reference proteome</keyword>